<name>A0ABQ8K160_9APHY</name>
<evidence type="ECO:0000256" key="1">
    <source>
        <dbReference type="SAM" id="MobiDB-lite"/>
    </source>
</evidence>
<feature type="region of interest" description="Disordered" evidence="1">
    <location>
        <begin position="145"/>
        <end position="166"/>
    </location>
</feature>
<comment type="caution">
    <text evidence="2">The sequence shown here is derived from an EMBL/GenBank/DDBJ whole genome shotgun (WGS) entry which is preliminary data.</text>
</comment>
<dbReference type="RefSeq" id="XP_047773687.1">
    <property type="nucleotide sequence ID" value="XM_047925157.1"/>
</dbReference>
<keyword evidence="3" id="KW-1185">Reference proteome</keyword>
<dbReference type="EMBL" id="JADCUA010000032">
    <property type="protein sequence ID" value="KAH9830365.1"/>
    <property type="molecule type" value="Genomic_DNA"/>
</dbReference>
<proteinExistence type="predicted"/>
<reference evidence="2 3" key="1">
    <citation type="journal article" date="2021" name="Environ. Microbiol.">
        <title>Gene family expansions and transcriptome signatures uncover fungal adaptations to wood decay.</title>
        <authorList>
            <person name="Hage H."/>
            <person name="Miyauchi S."/>
            <person name="Viragh M."/>
            <person name="Drula E."/>
            <person name="Min B."/>
            <person name="Chaduli D."/>
            <person name="Navarro D."/>
            <person name="Favel A."/>
            <person name="Norest M."/>
            <person name="Lesage-Meessen L."/>
            <person name="Balint B."/>
            <person name="Merenyi Z."/>
            <person name="de Eugenio L."/>
            <person name="Morin E."/>
            <person name="Martinez A.T."/>
            <person name="Baldrian P."/>
            <person name="Stursova M."/>
            <person name="Martinez M.J."/>
            <person name="Novotny C."/>
            <person name="Magnuson J.K."/>
            <person name="Spatafora J.W."/>
            <person name="Maurice S."/>
            <person name="Pangilinan J."/>
            <person name="Andreopoulos W."/>
            <person name="LaButti K."/>
            <person name="Hundley H."/>
            <person name="Na H."/>
            <person name="Kuo A."/>
            <person name="Barry K."/>
            <person name="Lipzen A."/>
            <person name="Henrissat B."/>
            <person name="Riley R."/>
            <person name="Ahrendt S."/>
            <person name="Nagy L.G."/>
            <person name="Grigoriev I.V."/>
            <person name="Martin F."/>
            <person name="Rosso M.N."/>
        </authorList>
    </citation>
    <scope>NUCLEOTIDE SEQUENCE [LARGE SCALE GENOMIC DNA]</scope>
    <source>
        <strain evidence="2 3">CIRM-BRFM 1785</strain>
    </source>
</reference>
<protein>
    <recommendedName>
        <fullName evidence="4">Secreted protein</fullName>
    </recommendedName>
</protein>
<accession>A0ABQ8K160</accession>
<dbReference type="Proteomes" id="UP000814176">
    <property type="component" value="Unassembled WGS sequence"/>
</dbReference>
<organism evidence="2 3">
    <name type="scientific">Rhodofomes roseus</name>
    <dbReference type="NCBI Taxonomy" id="34475"/>
    <lineage>
        <taxon>Eukaryota</taxon>
        <taxon>Fungi</taxon>
        <taxon>Dikarya</taxon>
        <taxon>Basidiomycota</taxon>
        <taxon>Agaricomycotina</taxon>
        <taxon>Agaricomycetes</taxon>
        <taxon>Polyporales</taxon>
        <taxon>Rhodofomes</taxon>
    </lineage>
</organism>
<sequence>MPRLLDPISQPAAVPPFLLFAFCSGCPRSTPPHCVYLSTVRPSAKNSVGELRVPHGVISALKCGQKRAPGTSMRACKLRSFPPPGTRAAVPRSTGWSVGSSPRSVVSRRLLPLGMYIPTQAPIVIARTIGRRVVDSPPRKAVLRRGGAEGRHSRCGRRPAVEGNIT</sequence>
<dbReference type="GeneID" id="72005889"/>
<evidence type="ECO:0000313" key="2">
    <source>
        <dbReference type="EMBL" id="KAH9830365.1"/>
    </source>
</evidence>
<evidence type="ECO:0008006" key="4">
    <source>
        <dbReference type="Google" id="ProtNLM"/>
    </source>
</evidence>
<gene>
    <name evidence="2" type="ORF">C8Q71DRAFT_787094</name>
</gene>
<evidence type="ECO:0000313" key="3">
    <source>
        <dbReference type="Proteomes" id="UP000814176"/>
    </source>
</evidence>